<reference evidence="2" key="1">
    <citation type="submission" date="2022-07" db="EMBL/GenBank/DDBJ databases">
        <title>The genome of Lyophyllum shimeji provides insight into the initial evolution of ectomycorrhizal fungal genome.</title>
        <authorList>
            <person name="Kobayashi Y."/>
            <person name="Shibata T."/>
            <person name="Hirakawa H."/>
            <person name="Shigenobu S."/>
            <person name="Nishiyama T."/>
            <person name="Yamada A."/>
            <person name="Hasebe M."/>
            <person name="Kawaguchi M."/>
        </authorList>
    </citation>
    <scope>NUCLEOTIDE SEQUENCE</scope>
    <source>
        <strain evidence="2">AT787</strain>
    </source>
</reference>
<evidence type="ECO:0000313" key="3">
    <source>
        <dbReference type="Proteomes" id="UP001063166"/>
    </source>
</evidence>
<sequence length="149" mass="16432">MSSTSLSSAPADGENLAPSRRDGAHSNGSLHPTFDINGPRVSLRIEIAGLHPGQRRTSLQRSGPYQRLHRNAENDTIRYVRRPLSLALRSIIILGPDHASVHRPVLKLSSQVSSSQHSRSVVKFGPWRQTQRGRSRDSVCHLTIVSVAF</sequence>
<evidence type="ECO:0000256" key="1">
    <source>
        <dbReference type="SAM" id="MobiDB-lite"/>
    </source>
</evidence>
<protein>
    <submittedName>
        <fullName evidence="2">Uncharacterized protein</fullName>
    </submittedName>
</protein>
<keyword evidence="3" id="KW-1185">Reference proteome</keyword>
<comment type="caution">
    <text evidence="2">The sequence shown here is derived from an EMBL/GenBank/DDBJ whole genome shotgun (WGS) entry which is preliminary data.</text>
</comment>
<gene>
    <name evidence="2" type="ORF">LshimejAT787_0603770</name>
</gene>
<dbReference type="AlphaFoldDB" id="A0A9P3PNN6"/>
<dbReference type="EMBL" id="BRPK01000006">
    <property type="protein sequence ID" value="GLB39215.1"/>
    <property type="molecule type" value="Genomic_DNA"/>
</dbReference>
<proteinExistence type="predicted"/>
<accession>A0A9P3PNN6</accession>
<name>A0A9P3PNN6_LYOSH</name>
<feature type="region of interest" description="Disordered" evidence="1">
    <location>
        <begin position="1"/>
        <end position="35"/>
    </location>
</feature>
<organism evidence="2 3">
    <name type="scientific">Lyophyllum shimeji</name>
    <name type="common">Hon-shimeji</name>
    <name type="synonym">Tricholoma shimeji</name>
    <dbReference type="NCBI Taxonomy" id="47721"/>
    <lineage>
        <taxon>Eukaryota</taxon>
        <taxon>Fungi</taxon>
        <taxon>Dikarya</taxon>
        <taxon>Basidiomycota</taxon>
        <taxon>Agaricomycotina</taxon>
        <taxon>Agaricomycetes</taxon>
        <taxon>Agaricomycetidae</taxon>
        <taxon>Agaricales</taxon>
        <taxon>Tricholomatineae</taxon>
        <taxon>Lyophyllaceae</taxon>
        <taxon>Lyophyllum</taxon>
    </lineage>
</organism>
<evidence type="ECO:0000313" key="2">
    <source>
        <dbReference type="EMBL" id="GLB39215.1"/>
    </source>
</evidence>
<dbReference type="Proteomes" id="UP001063166">
    <property type="component" value="Unassembled WGS sequence"/>
</dbReference>